<name>A0A7R9U4T4_9STRA</name>
<gene>
    <name evidence="2" type="ORF">PPYR1160_LOCUS4125</name>
</gene>
<dbReference type="AlphaFoldDB" id="A0A7R9U4T4"/>
<feature type="region of interest" description="Disordered" evidence="1">
    <location>
        <begin position="44"/>
        <end position="90"/>
    </location>
</feature>
<organism evidence="2">
    <name type="scientific">Pinguiococcus pyrenoidosus</name>
    <dbReference type="NCBI Taxonomy" id="172671"/>
    <lineage>
        <taxon>Eukaryota</taxon>
        <taxon>Sar</taxon>
        <taxon>Stramenopiles</taxon>
        <taxon>Ochrophyta</taxon>
        <taxon>Pinguiophyceae</taxon>
        <taxon>Pinguiochrysidales</taxon>
        <taxon>Pinguiochrysidaceae</taxon>
        <taxon>Pinguiococcus</taxon>
    </lineage>
</organism>
<evidence type="ECO:0000256" key="1">
    <source>
        <dbReference type="SAM" id="MobiDB-lite"/>
    </source>
</evidence>
<dbReference type="EMBL" id="HBEA01005392">
    <property type="protein sequence ID" value="CAD8254633.1"/>
    <property type="molecule type" value="Transcribed_RNA"/>
</dbReference>
<protein>
    <submittedName>
        <fullName evidence="2">Uncharacterized protein</fullName>
    </submittedName>
</protein>
<sequence>MDGKKRRCVGESTPPPASWLNGAAATARGSGTYRDAVEKVTPARDGLSRMAGVKQNQFHPHKRWRPDDGAAGVGKKTKPSAMASTSAPNGATETVGLAAVQEETTALLAAIQEEMTAAKELDEQLESAVRS</sequence>
<feature type="region of interest" description="Disordered" evidence="1">
    <location>
        <begin position="1"/>
        <end position="23"/>
    </location>
</feature>
<accession>A0A7R9U4T4</accession>
<proteinExistence type="predicted"/>
<reference evidence="2" key="1">
    <citation type="submission" date="2021-01" db="EMBL/GenBank/DDBJ databases">
        <authorList>
            <person name="Corre E."/>
            <person name="Pelletier E."/>
            <person name="Niang G."/>
            <person name="Scheremetjew M."/>
            <person name="Finn R."/>
            <person name="Kale V."/>
            <person name="Holt S."/>
            <person name="Cochrane G."/>
            <person name="Meng A."/>
            <person name="Brown T."/>
            <person name="Cohen L."/>
        </authorList>
    </citation>
    <scope>NUCLEOTIDE SEQUENCE</scope>
    <source>
        <strain evidence="2">CCMP2078</strain>
    </source>
</reference>
<evidence type="ECO:0000313" key="2">
    <source>
        <dbReference type="EMBL" id="CAD8254633.1"/>
    </source>
</evidence>